<reference evidence="1" key="2">
    <citation type="journal article" date="2015" name="Data Brief">
        <title>Shoot transcriptome of the giant reed, Arundo donax.</title>
        <authorList>
            <person name="Barrero R.A."/>
            <person name="Guerrero F.D."/>
            <person name="Moolhuijzen P."/>
            <person name="Goolsby J.A."/>
            <person name="Tidwell J."/>
            <person name="Bellgard S.E."/>
            <person name="Bellgard M.I."/>
        </authorList>
    </citation>
    <scope>NUCLEOTIDE SEQUENCE</scope>
    <source>
        <tissue evidence="1">Shoot tissue taken approximately 20 cm above the soil surface</tissue>
    </source>
</reference>
<organism evidence="1">
    <name type="scientific">Arundo donax</name>
    <name type="common">Giant reed</name>
    <name type="synonym">Donax arundinaceus</name>
    <dbReference type="NCBI Taxonomy" id="35708"/>
    <lineage>
        <taxon>Eukaryota</taxon>
        <taxon>Viridiplantae</taxon>
        <taxon>Streptophyta</taxon>
        <taxon>Embryophyta</taxon>
        <taxon>Tracheophyta</taxon>
        <taxon>Spermatophyta</taxon>
        <taxon>Magnoliopsida</taxon>
        <taxon>Liliopsida</taxon>
        <taxon>Poales</taxon>
        <taxon>Poaceae</taxon>
        <taxon>PACMAD clade</taxon>
        <taxon>Arundinoideae</taxon>
        <taxon>Arundineae</taxon>
        <taxon>Arundo</taxon>
    </lineage>
</organism>
<proteinExistence type="predicted"/>
<name>A0A0A9BHS1_ARUDO</name>
<dbReference type="EMBL" id="GBRH01236222">
    <property type="protein sequence ID" value="JAD61673.1"/>
    <property type="molecule type" value="Transcribed_RNA"/>
</dbReference>
<protein>
    <submittedName>
        <fullName evidence="1">Uncharacterized protein</fullName>
    </submittedName>
</protein>
<reference evidence="1" key="1">
    <citation type="submission" date="2014-09" db="EMBL/GenBank/DDBJ databases">
        <authorList>
            <person name="Magalhaes I.L.F."/>
            <person name="Oliveira U."/>
            <person name="Santos F.R."/>
            <person name="Vidigal T.H.D.A."/>
            <person name="Brescovit A.D."/>
            <person name="Santos A.J."/>
        </authorList>
    </citation>
    <scope>NUCLEOTIDE SEQUENCE</scope>
    <source>
        <tissue evidence="1">Shoot tissue taken approximately 20 cm above the soil surface</tissue>
    </source>
</reference>
<dbReference type="AlphaFoldDB" id="A0A0A9BHS1"/>
<sequence>MHFKMAPIIKLTDPRPTLTNQSCQLSGTVLAKVPRNSMITT</sequence>
<accession>A0A0A9BHS1</accession>
<evidence type="ECO:0000313" key="1">
    <source>
        <dbReference type="EMBL" id="JAD61673.1"/>
    </source>
</evidence>